<reference evidence="1" key="2">
    <citation type="submission" date="2023-02" db="EMBL/GenBank/DDBJ databases">
        <authorList>
            <person name="Sun Q."/>
            <person name="Mori K."/>
        </authorList>
    </citation>
    <scope>NUCLEOTIDE SEQUENCE</scope>
    <source>
        <strain evidence="1">NBRC 112290</strain>
    </source>
</reference>
<proteinExistence type="predicted"/>
<dbReference type="EMBL" id="BSUM01000001">
    <property type="protein sequence ID" value="GMA31620.1"/>
    <property type="molecule type" value="Genomic_DNA"/>
</dbReference>
<dbReference type="Proteomes" id="UP001157161">
    <property type="component" value="Unassembled WGS sequence"/>
</dbReference>
<protein>
    <submittedName>
        <fullName evidence="1">Uncharacterized protein</fullName>
    </submittedName>
</protein>
<sequence length="55" mass="6504">MRARLVWERDGVEWVDGRAMAWTRRLVLVEVLDARLELNGIWLEVCDVRRRLPAG</sequence>
<keyword evidence="2" id="KW-1185">Reference proteome</keyword>
<gene>
    <name evidence="1" type="ORF">GCM10025875_16120</name>
</gene>
<comment type="caution">
    <text evidence="1">The sequence shown here is derived from an EMBL/GenBank/DDBJ whole genome shotgun (WGS) entry which is preliminary data.</text>
</comment>
<reference evidence="1" key="1">
    <citation type="journal article" date="2014" name="Int. J. Syst. Evol. Microbiol.">
        <title>Complete genome sequence of Corynebacterium casei LMG S-19264T (=DSM 44701T), isolated from a smear-ripened cheese.</title>
        <authorList>
            <consortium name="US DOE Joint Genome Institute (JGI-PGF)"/>
            <person name="Walter F."/>
            <person name="Albersmeier A."/>
            <person name="Kalinowski J."/>
            <person name="Ruckert C."/>
        </authorList>
    </citation>
    <scope>NUCLEOTIDE SEQUENCE</scope>
    <source>
        <strain evidence="1">NBRC 112290</strain>
    </source>
</reference>
<organism evidence="1 2">
    <name type="scientific">Litorihabitans aurantiacus</name>
    <dbReference type="NCBI Taxonomy" id="1930061"/>
    <lineage>
        <taxon>Bacteria</taxon>
        <taxon>Bacillati</taxon>
        <taxon>Actinomycetota</taxon>
        <taxon>Actinomycetes</taxon>
        <taxon>Micrococcales</taxon>
        <taxon>Beutenbergiaceae</taxon>
        <taxon>Litorihabitans</taxon>
    </lineage>
</organism>
<accession>A0AA37XEV7</accession>
<evidence type="ECO:0000313" key="2">
    <source>
        <dbReference type="Proteomes" id="UP001157161"/>
    </source>
</evidence>
<dbReference type="AlphaFoldDB" id="A0AA37XEV7"/>
<name>A0AA37XEV7_9MICO</name>
<evidence type="ECO:0000313" key="1">
    <source>
        <dbReference type="EMBL" id="GMA31620.1"/>
    </source>
</evidence>